<dbReference type="Proteomes" id="UP000177803">
    <property type="component" value="Unassembled WGS sequence"/>
</dbReference>
<dbReference type="InterPro" id="IPR033469">
    <property type="entry name" value="CYTH-like_dom_sf"/>
</dbReference>
<dbReference type="EMBL" id="MFQR01000011">
    <property type="protein sequence ID" value="OGH84620.1"/>
    <property type="molecule type" value="Genomic_DNA"/>
</dbReference>
<dbReference type="Pfam" id="PF01928">
    <property type="entry name" value="CYTH"/>
    <property type="match status" value="1"/>
</dbReference>
<dbReference type="InterPro" id="IPR023577">
    <property type="entry name" value="CYTH_domain"/>
</dbReference>
<evidence type="ECO:0000313" key="2">
    <source>
        <dbReference type="EMBL" id="OGH84620.1"/>
    </source>
</evidence>
<gene>
    <name evidence="2" type="ORF">A2261_01870</name>
</gene>
<sequence>MNIEFEATFTPIDKDAMRARLQFAGAVLIYPEFLMKRVPFKMPELFRGWARVREEADKITMSYKKVTGTGIADQHEIELTINSFDDGVNFLKAIGLVDTAYQETLREKWKMDDCEITIDTWPGIHPLVEIESDSEDKVKKAAAKLGFDYSQAYFGAVAEIYEKELGIPKDIINNHTPLITFKNFPKSQK</sequence>
<evidence type="ECO:0000313" key="3">
    <source>
        <dbReference type="Proteomes" id="UP000177803"/>
    </source>
</evidence>
<dbReference type="AlphaFoldDB" id="A0A1F6NLI5"/>
<evidence type="ECO:0000259" key="1">
    <source>
        <dbReference type="Pfam" id="PF01928"/>
    </source>
</evidence>
<organism evidence="2 3">
    <name type="scientific">Candidatus Magasanikbacteria bacterium RIFOXYA2_FULL_44_8</name>
    <dbReference type="NCBI Taxonomy" id="1798696"/>
    <lineage>
        <taxon>Bacteria</taxon>
        <taxon>Candidatus Magasanikiibacteriota</taxon>
    </lineage>
</organism>
<proteinExistence type="predicted"/>
<comment type="caution">
    <text evidence="2">The sequence shown here is derived from an EMBL/GenBank/DDBJ whole genome shotgun (WGS) entry which is preliminary data.</text>
</comment>
<protein>
    <recommendedName>
        <fullName evidence="1">CYTH domain-containing protein</fullName>
    </recommendedName>
</protein>
<name>A0A1F6NLI5_9BACT</name>
<reference evidence="2 3" key="1">
    <citation type="journal article" date="2016" name="Nat. Commun.">
        <title>Thousands of microbial genomes shed light on interconnected biogeochemical processes in an aquifer system.</title>
        <authorList>
            <person name="Anantharaman K."/>
            <person name="Brown C.T."/>
            <person name="Hug L.A."/>
            <person name="Sharon I."/>
            <person name="Castelle C.J."/>
            <person name="Probst A.J."/>
            <person name="Thomas B.C."/>
            <person name="Singh A."/>
            <person name="Wilkins M.J."/>
            <person name="Karaoz U."/>
            <person name="Brodie E.L."/>
            <person name="Williams K.H."/>
            <person name="Hubbard S.S."/>
            <person name="Banfield J.F."/>
        </authorList>
    </citation>
    <scope>NUCLEOTIDE SEQUENCE [LARGE SCALE GENOMIC DNA]</scope>
</reference>
<accession>A0A1F6NLI5</accession>
<dbReference type="Gene3D" id="2.40.320.10">
    <property type="entry name" value="Hypothetical Protein Pfu-838710-001"/>
    <property type="match status" value="1"/>
</dbReference>
<feature type="domain" description="CYTH" evidence="1">
    <location>
        <begin position="47"/>
        <end position="144"/>
    </location>
</feature>
<dbReference type="SUPFAM" id="SSF55154">
    <property type="entry name" value="CYTH-like phosphatases"/>
    <property type="match status" value="1"/>
</dbReference>